<gene>
    <name evidence="3" type="ORF">GTZ93_32865</name>
</gene>
<dbReference type="SUPFAM" id="SSF55961">
    <property type="entry name" value="Bet v1-like"/>
    <property type="match status" value="1"/>
</dbReference>
<dbReference type="InterPro" id="IPR023393">
    <property type="entry name" value="START-like_dom_sf"/>
</dbReference>
<evidence type="ECO:0000256" key="1">
    <source>
        <dbReference type="ARBA" id="ARBA00006817"/>
    </source>
</evidence>
<comment type="similarity">
    <text evidence="1">Belongs to the AHA1 family.</text>
</comment>
<evidence type="ECO:0000313" key="4">
    <source>
        <dbReference type="Proteomes" id="UP000537825"/>
    </source>
</evidence>
<dbReference type="EMBL" id="JAAAPK010000011">
    <property type="protein sequence ID" value="NBC44604.1"/>
    <property type="molecule type" value="Genomic_DNA"/>
</dbReference>
<dbReference type="Proteomes" id="UP000537825">
    <property type="component" value="Unassembled WGS sequence"/>
</dbReference>
<comment type="caution">
    <text evidence="3">The sequence shown here is derived from an EMBL/GenBank/DDBJ whole genome shotgun (WGS) entry which is preliminary data.</text>
</comment>
<dbReference type="CDD" id="cd07826">
    <property type="entry name" value="SRPBCC_CalC_Aha1-like_9"/>
    <property type="match status" value="1"/>
</dbReference>
<evidence type="ECO:0000313" key="3">
    <source>
        <dbReference type="EMBL" id="NBC44604.1"/>
    </source>
</evidence>
<protein>
    <submittedName>
        <fullName evidence="3">Polyketide cyclase</fullName>
    </submittedName>
</protein>
<keyword evidence="4" id="KW-1185">Reference proteome</keyword>
<name>A0A7X4YFX7_9BACT</name>
<reference evidence="3 4" key="1">
    <citation type="submission" date="2020-01" db="EMBL/GenBank/DDBJ databases">
        <title>The draft genome sequence of Corallococcus exiguus DSM 14696.</title>
        <authorList>
            <person name="Zhang X."/>
            <person name="Zhu H."/>
        </authorList>
    </citation>
    <scope>NUCLEOTIDE SEQUENCE [LARGE SCALE GENOMIC DNA]</scope>
    <source>
        <strain evidence="3 4">DSM 14696</strain>
    </source>
</reference>
<dbReference type="RefSeq" id="WP_120578358.1">
    <property type="nucleotide sequence ID" value="NZ_CBCSLE010000124.1"/>
</dbReference>
<sequence>MTTQVASASPNKAIVTQTAERELRIERIFNAPRERVWKAMTDPALVSQWWGRGNKVVVERMDVQRGGHWRFVEHTPEGTHGFEGRYREVKPMERIEQTFEWDGMPGHVTVETMTLEDLGDGRTKLVNISLFHTVEDLQGMVGSGMEQGLNESYAALDKLLARPN</sequence>
<feature type="domain" description="Activator of Hsp90 ATPase homologue 1/2-like C-terminal" evidence="2">
    <location>
        <begin position="30"/>
        <end position="160"/>
    </location>
</feature>
<dbReference type="Gene3D" id="3.30.530.20">
    <property type="match status" value="1"/>
</dbReference>
<dbReference type="InterPro" id="IPR013538">
    <property type="entry name" value="ASHA1/2-like_C"/>
</dbReference>
<proteinExistence type="inferred from homology"/>
<dbReference type="AlphaFoldDB" id="A0A7X4YFX7"/>
<evidence type="ECO:0000259" key="2">
    <source>
        <dbReference type="Pfam" id="PF08327"/>
    </source>
</evidence>
<accession>A0A7X4YFX7</accession>
<dbReference type="Pfam" id="PF08327">
    <property type="entry name" value="AHSA1"/>
    <property type="match status" value="1"/>
</dbReference>
<organism evidence="3 4">
    <name type="scientific">Corallococcus exiguus</name>
    <dbReference type="NCBI Taxonomy" id="83462"/>
    <lineage>
        <taxon>Bacteria</taxon>
        <taxon>Pseudomonadati</taxon>
        <taxon>Myxococcota</taxon>
        <taxon>Myxococcia</taxon>
        <taxon>Myxococcales</taxon>
        <taxon>Cystobacterineae</taxon>
        <taxon>Myxococcaceae</taxon>
        <taxon>Corallococcus</taxon>
    </lineage>
</organism>